<evidence type="ECO:0000313" key="1">
    <source>
        <dbReference type="EMBL" id="BAH75039.1"/>
    </source>
</evidence>
<dbReference type="OrthoDB" id="5452168at2"/>
<evidence type="ECO:0000313" key="2">
    <source>
        <dbReference type="Proteomes" id="UP000009071"/>
    </source>
</evidence>
<sequence length="220" mass="24362">MRIASWLDTLSTRSDAAVNDDLDCFCATSRPFLSDELARHHVARLSAYLGRLGAPLRRAVIGYTLYTRQIDRIQNAATKDYCRDDCARPPVGCCNARHCDVFTPSDYLLYRPTSLSMELAGALSRLQRAEDDNARQAGARHAERYCPYLTETGCTLYLAKSPRCVHYLCETLRWDLGERYGPNGAAFAAAMAETAVRAVGCCDDFTNSAVLATARDMLPS</sequence>
<dbReference type="KEGG" id="dma:DMR_15480"/>
<keyword evidence="2" id="KW-1185">Reference proteome</keyword>
<dbReference type="EMBL" id="AP010904">
    <property type="protein sequence ID" value="BAH75039.1"/>
    <property type="molecule type" value="Genomic_DNA"/>
</dbReference>
<dbReference type="eggNOG" id="ENOG5032FSG">
    <property type="taxonomic scope" value="Bacteria"/>
</dbReference>
<dbReference type="AlphaFoldDB" id="C4XNS1"/>
<dbReference type="RefSeq" id="WP_015860245.1">
    <property type="nucleotide sequence ID" value="NC_012796.1"/>
</dbReference>
<dbReference type="Proteomes" id="UP000009071">
    <property type="component" value="Chromosome"/>
</dbReference>
<name>C4XNS1_SOLM1</name>
<protein>
    <submittedName>
        <fullName evidence="1">Uncharacterized protein</fullName>
    </submittedName>
</protein>
<reference evidence="1 2" key="1">
    <citation type="journal article" date="2009" name="Genome Res.">
        <title>Whole genome sequence of Desulfovibrio magneticus strain RS-1 revealed common gene clusters in magnetotactic bacteria.</title>
        <authorList>
            <person name="Nakazawa H."/>
            <person name="Arakaki A."/>
            <person name="Narita-Yamada S."/>
            <person name="Yashiro I."/>
            <person name="Jinno K."/>
            <person name="Aoki N."/>
            <person name="Tsuruyama A."/>
            <person name="Okamura Y."/>
            <person name="Tanikawa S."/>
            <person name="Fujita N."/>
            <person name="Takeyama H."/>
            <person name="Matsunaga T."/>
        </authorList>
    </citation>
    <scope>NUCLEOTIDE SEQUENCE [LARGE SCALE GENOMIC DNA]</scope>
    <source>
        <strain evidence="2">ATCC 700980 / DSM 13731 / RS-1</strain>
    </source>
</reference>
<proteinExistence type="predicted"/>
<accession>C4XNS1</accession>
<organism evidence="1 2">
    <name type="scientific">Solidesulfovibrio magneticus (strain ATCC 700980 / DSM 13731 / RS-1)</name>
    <name type="common">Desulfovibrio magneticus</name>
    <dbReference type="NCBI Taxonomy" id="573370"/>
    <lineage>
        <taxon>Bacteria</taxon>
        <taxon>Pseudomonadati</taxon>
        <taxon>Thermodesulfobacteriota</taxon>
        <taxon>Desulfovibrionia</taxon>
        <taxon>Desulfovibrionales</taxon>
        <taxon>Desulfovibrionaceae</taxon>
        <taxon>Solidesulfovibrio</taxon>
    </lineage>
</organism>
<gene>
    <name evidence="1" type="ordered locus">DMR_15480</name>
</gene>
<dbReference type="HOGENOM" id="CLU_1254291_0_0_7"/>